<accession>A0A2C5XV80</accession>
<dbReference type="OrthoDB" id="272271at2759"/>
<sequence>MAIVAAHKQDIESSLFKESTLPASQALSGPLVWTGADFDKMESYSLILTPQQVKEVDSALENFKSLALDVDDVAQANFCLPNLGPRLDMAAKQVHEGRGFVVVKGLDASRYSPRDSVIIFLGISAYIADQRGLQDQKGNVLSHITSSKLWHVPQEKRHGIHSRNALPFHSDMGCDIHGLQVRHCAEKGGYTYLSSAWTIFNKLMSCEPGVIKILMTPDWPVQICGTAMQYYMAPIFSLEEARLMASVDPQRLGPHAASKAGDIPRLTAAQEYALERVARVAEQVELQLQLGQGDVVFFNNWALLHRRDGYEDGQHTSRHLVRLWLRNSQLGWSVAASMLKPWLAAYGKDLINKPRLYPLQPMPTYTVPKYTTGSAAFVVEQD</sequence>
<dbReference type="PANTHER" id="PTHR10696:SF54">
    <property type="entry name" value="FAMILY OXIDOREDUCTASE, PUTATIVE (AFU_ORTHOLOGUE AFUA_4G13850)-RELATED"/>
    <property type="match status" value="1"/>
</dbReference>
<dbReference type="PANTHER" id="PTHR10696">
    <property type="entry name" value="GAMMA-BUTYROBETAINE HYDROXYLASE-RELATED"/>
    <property type="match status" value="1"/>
</dbReference>
<dbReference type="Gene3D" id="3.60.130.10">
    <property type="entry name" value="Clavaminate synthase-like"/>
    <property type="match status" value="1"/>
</dbReference>
<comment type="caution">
    <text evidence="3">The sequence shown here is derived from an EMBL/GenBank/DDBJ whole genome shotgun (WGS) entry which is preliminary data.</text>
</comment>
<gene>
    <name evidence="3" type="ORF">CDD81_5080</name>
</gene>
<keyword evidence="4" id="KW-1185">Reference proteome</keyword>
<organism evidence="3 4">
    <name type="scientific">Ophiocordyceps australis</name>
    <dbReference type="NCBI Taxonomy" id="1399860"/>
    <lineage>
        <taxon>Eukaryota</taxon>
        <taxon>Fungi</taxon>
        <taxon>Dikarya</taxon>
        <taxon>Ascomycota</taxon>
        <taxon>Pezizomycotina</taxon>
        <taxon>Sordariomycetes</taxon>
        <taxon>Hypocreomycetidae</taxon>
        <taxon>Hypocreales</taxon>
        <taxon>Ophiocordycipitaceae</taxon>
        <taxon>Ophiocordyceps</taxon>
    </lineage>
</organism>
<protein>
    <recommendedName>
        <fullName evidence="2">TauD/TfdA-like domain-containing protein</fullName>
    </recommendedName>
</protein>
<dbReference type="STRING" id="1399860.A0A2C5XV80"/>
<evidence type="ECO:0000256" key="1">
    <source>
        <dbReference type="ARBA" id="ARBA00023002"/>
    </source>
</evidence>
<dbReference type="InterPro" id="IPR042098">
    <property type="entry name" value="TauD-like_sf"/>
</dbReference>
<reference evidence="3 4" key="1">
    <citation type="submission" date="2017-06" db="EMBL/GenBank/DDBJ databases">
        <title>Ant-infecting Ophiocordyceps genomes reveal a high diversity of potential behavioral manipulation genes and a possible major role for enterotoxins.</title>
        <authorList>
            <person name="De Bekker C."/>
            <person name="Evans H.C."/>
            <person name="Brachmann A."/>
            <person name="Hughes D.P."/>
        </authorList>
    </citation>
    <scope>NUCLEOTIDE SEQUENCE [LARGE SCALE GENOMIC DNA]</scope>
    <source>
        <strain evidence="3 4">Map64</strain>
    </source>
</reference>
<dbReference type="AlphaFoldDB" id="A0A2C5XV80"/>
<dbReference type="EMBL" id="NJET01000370">
    <property type="protein sequence ID" value="PHH58614.1"/>
    <property type="molecule type" value="Genomic_DNA"/>
</dbReference>
<feature type="domain" description="TauD/TfdA-like" evidence="2">
    <location>
        <begin position="77"/>
        <end position="324"/>
    </location>
</feature>
<dbReference type="InterPro" id="IPR003819">
    <property type="entry name" value="TauD/TfdA-like"/>
</dbReference>
<dbReference type="GO" id="GO:0016491">
    <property type="term" value="F:oxidoreductase activity"/>
    <property type="evidence" value="ECO:0007669"/>
    <property type="project" value="UniProtKB-KW"/>
</dbReference>
<name>A0A2C5XV80_9HYPO</name>
<dbReference type="InterPro" id="IPR050411">
    <property type="entry name" value="AlphaKG_dependent_hydroxylases"/>
</dbReference>
<dbReference type="Pfam" id="PF02668">
    <property type="entry name" value="TauD"/>
    <property type="match status" value="1"/>
</dbReference>
<evidence type="ECO:0000313" key="4">
    <source>
        <dbReference type="Proteomes" id="UP000226192"/>
    </source>
</evidence>
<dbReference type="SUPFAM" id="SSF51197">
    <property type="entry name" value="Clavaminate synthase-like"/>
    <property type="match status" value="1"/>
</dbReference>
<evidence type="ECO:0000259" key="2">
    <source>
        <dbReference type="Pfam" id="PF02668"/>
    </source>
</evidence>
<evidence type="ECO:0000313" key="3">
    <source>
        <dbReference type="EMBL" id="PHH58614.1"/>
    </source>
</evidence>
<keyword evidence="1" id="KW-0560">Oxidoreductase</keyword>
<dbReference type="Proteomes" id="UP000226192">
    <property type="component" value="Unassembled WGS sequence"/>
</dbReference>
<proteinExistence type="predicted"/>